<accession>A0A821WPL3</accession>
<reference evidence="1" key="1">
    <citation type="submission" date="2021-02" db="EMBL/GenBank/DDBJ databases">
        <authorList>
            <person name="Nowell W R."/>
        </authorList>
    </citation>
    <scope>NUCLEOTIDE SEQUENCE</scope>
</reference>
<dbReference type="InterPro" id="IPR052717">
    <property type="entry name" value="Vacuolar_transposase_reg"/>
</dbReference>
<gene>
    <name evidence="1" type="ORF">TOA249_LOCUS32449</name>
</gene>
<feature type="non-terminal residue" evidence="1">
    <location>
        <position position="1"/>
    </location>
</feature>
<proteinExistence type="predicted"/>
<protein>
    <recommendedName>
        <fullName evidence="3">Transposase</fullName>
    </recommendedName>
</protein>
<dbReference type="PANTHER" id="PTHR46169:SF29">
    <property type="entry name" value="DNA REPLICATION-RELATED ELEMENT FACTOR, ISOFORM A"/>
    <property type="match status" value="1"/>
</dbReference>
<dbReference type="SUPFAM" id="SSF53098">
    <property type="entry name" value="Ribonuclease H-like"/>
    <property type="match status" value="1"/>
</dbReference>
<evidence type="ECO:0000313" key="2">
    <source>
        <dbReference type="Proteomes" id="UP000663838"/>
    </source>
</evidence>
<sequence>YFTLPNKVKFTALLYQLSKDKVPPLVTIHYVDTNYLNVSKVLSFRRFHGRHFGQRVRNHLVRIVKKFQLESKIVAIVSDNGGDMHFATQYPEMFGVRLHCLAHALNLTVTNGLQL</sequence>
<dbReference type="EMBL" id="CAJOBS010007992">
    <property type="protein sequence ID" value="CAF4926154.1"/>
    <property type="molecule type" value="Genomic_DNA"/>
</dbReference>
<evidence type="ECO:0000313" key="1">
    <source>
        <dbReference type="EMBL" id="CAF4926154.1"/>
    </source>
</evidence>
<dbReference type="GO" id="GO:0006357">
    <property type="term" value="P:regulation of transcription by RNA polymerase II"/>
    <property type="evidence" value="ECO:0007669"/>
    <property type="project" value="TreeGrafter"/>
</dbReference>
<evidence type="ECO:0008006" key="3">
    <source>
        <dbReference type="Google" id="ProtNLM"/>
    </source>
</evidence>
<dbReference type="AlphaFoldDB" id="A0A821WPL3"/>
<dbReference type="Proteomes" id="UP000663838">
    <property type="component" value="Unassembled WGS sequence"/>
</dbReference>
<organism evidence="1 2">
    <name type="scientific">Rotaria socialis</name>
    <dbReference type="NCBI Taxonomy" id="392032"/>
    <lineage>
        <taxon>Eukaryota</taxon>
        <taxon>Metazoa</taxon>
        <taxon>Spiralia</taxon>
        <taxon>Gnathifera</taxon>
        <taxon>Rotifera</taxon>
        <taxon>Eurotatoria</taxon>
        <taxon>Bdelloidea</taxon>
        <taxon>Philodinida</taxon>
        <taxon>Philodinidae</taxon>
        <taxon>Rotaria</taxon>
    </lineage>
</organism>
<name>A0A821WPL3_9BILA</name>
<dbReference type="PANTHER" id="PTHR46169">
    <property type="entry name" value="DNA REPLICATION-RELATED ELEMENT FACTOR, ISOFORM A"/>
    <property type="match status" value="1"/>
</dbReference>
<dbReference type="GO" id="GO:0005634">
    <property type="term" value="C:nucleus"/>
    <property type="evidence" value="ECO:0007669"/>
    <property type="project" value="TreeGrafter"/>
</dbReference>
<dbReference type="InterPro" id="IPR012337">
    <property type="entry name" value="RNaseH-like_sf"/>
</dbReference>
<comment type="caution">
    <text evidence="1">The sequence shown here is derived from an EMBL/GenBank/DDBJ whole genome shotgun (WGS) entry which is preliminary data.</text>
</comment>